<keyword evidence="11" id="KW-1185">Reference proteome</keyword>
<evidence type="ECO:0000256" key="2">
    <source>
        <dbReference type="ARBA" id="ARBA00007186"/>
    </source>
</evidence>
<protein>
    <recommendedName>
        <fullName evidence="4">non-reducing end alpha-L-arabinofuranosidase</fullName>
        <ecNumber evidence="4">3.2.1.55</ecNumber>
    </recommendedName>
</protein>
<evidence type="ECO:0000256" key="1">
    <source>
        <dbReference type="ARBA" id="ARBA00001462"/>
    </source>
</evidence>
<dbReference type="RefSeq" id="WP_282771346.1">
    <property type="nucleotide sequence ID" value="NZ_JAGGMS010000001.1"/>
</dbReference>
<feature type="region of interest" description="Disordered" evidence="8">
    <location>
        <begin position="452"/>
        <end position="481"/>
    </location>
</feature>
<keyword evidence="6" id="KW-0119">Carbohydrate metabolism</keyword>
<accession>A0ABS4Q1I9</accession>
<feature type="domain" description="Alpha-L-arabinofuranosidase C-terminal" evidence="9">
    <location>
        <begin position="291"/>
        <end position="491"/>
    </location>
</feature>
<evidence type="ECO:0000256" key="8">
    <source>
        <dbReference type="SAM" id="MobiDB-lite"/>
    </source>
</evidence>
<dbReference type="GO" id="GO:0046556">
    <property type="term" value="F:alpha-L-arabinofuranosidase activity"/>
    <property type="evidence" value="ECO:0007669"/>
    <property type="project" value="UniProtKB-EC"/>
</dbReference>
<evidence type="ECO:0000256" key="6">
    <source>
        <dbReference type="ARBA" id="ARBA00023277"/>
    </source>
</evidence>
<evidence type="ECO:0000256" key="5">
    <source>
        <dbReference type="ARBA" id="ARBA00022801"/>
    </source>
</evidence>
<dbReference type="Gene3D" id="2.60.40.1180">
    <property type="entry name" value="Golgi alpha-mannosidase II"/>
    <property type="match status" value="1"/>
</dbReference>
<evidence type="ECO:0000256" key="7">
    <source>
        <dbReference type="ARBA" id="ARBA00023295"/>
    </source>
</evidence>
<dbReference type="EC" id="3.2.1.55" evidence="4"/>
<dbReference type="InterPro" id="IPR010720">
    <property type="entry name" value="Alpha-L-AF_C"/>
</dbReference>
<dbReference type="SUPFAM" id="SSF51445">
    <property type="entry name" value="(Trans)glycosidases"/>
    <property type="match status" value="1"/>
</dbReference>
<feature type="compositionally biased region" description="Basic and acidic residues" evidence="8">
    <location>
        <begin position="464"/>
        <end position="481"/>
    </location>
</feature>
<dbReference type="Proteomes" id="UP000741013">
    <property type="component" value="Unassembled WGS sequence"/>
</dbReference>
<sequence length="505" mass="55905">MFTASVAISPDHVIAPVRRRLFGSFVEHMGRCVHTGIHEPGHPTADEDGFRGDVLALTRELGVELVRYPGGNFVSGYRWEDGIGPVADRPVRRDLAWHSIETNAVGVDEFVRWARKADVEVMYAVNLGTRGVAEALDVHEYVNHEGGTHLAELRRRNGAERPHDVRLWCLGNELDGPWQTGHKTAHEYGRLAAETARALRQAEPGLELVACGSSHSRMPTFGAWEATVLELAYDQVDHISCHAYYEVLDGDVDSFLASAVDMDRQIESVVATADAVGARLRSRKRIGVSFDEWNVWYQTRFQADPPTEWQVAPRLIEDTYDVADAVVVGNLLISLLRHGDRVTAACQAQLVNVIAPIRTEPGGPAWRQTTFHPFALTSRLARGHVLRTEITAPTHTTARHGDVPVVDAVATHDPSSGETVLFAVNRHRTEPVELRVATKAFGDLEVAESWILHDPDPSATNTEHTPDRVVPRPHPTERTDNSVRVVLPPISWHAIRLGAIPDGRH</sequence>
<dbReference type="EMBL" id="JAGGMS010000001">
    <property type="protein sequence ID" value="MBP2185542.1"/>
    <property type="molecule type" value="Genomic_DNA"/>
</dbReference>
<keyword evidence="7 10" id="KW-0326">Glycosidase</keyword>
<dbReference type="PANTHER" id="PTHR43576:SF3">
    <property type="entry name" value="ALPHA-L-ARABINOFURANOSIDASE C"/>
    <property type="match status" value="1"/>
</dbReference>
<dbReference type="Pfam" id="PF06964">
    <property type="entry name" value="Alpha-L-AF_C"/>
    <property type="match status" value="1"/>
</dbReference>
<comment type="subunit">
    <text evidence="3">Homohexamer; trimer of dimers.</text>
</comment>
<comment type="caution">
    <text evidence="10">The sequence shown here is derived from an EMBL/GenBank/DDBJ whole genome shotgun (WGS) entry which is preliminary data.</text>
</comment>
<organism evidence="10 11">
    <name type="scientific">Amycolatopsis magusensis</name>
    <dbReference type="NCBI Taxonomy" id="882444"/>
    <lineage>
        <taxon>Bacteria</taxon>
        <taxon>Bacillati</taxon>
        <taxon>Actinomycetota</taxon>
        <taxon>Actinomycetes</taxon>
        <taxon>Pseudonocardiales</taxon>
        <taxon>Pseudonocardiaceae</taxon>
        <taxon>Amycolatopsis</taxon>
    </lineage>
</organism>
<comment type="similarity">
    <text evidence="2">Belongs to the glycosyl hydrolase 51 family.</text>
</comment>
<evidence type="ECO:0000256" key="4">
    <source>
        <dbReference type="ARBA" id="ARBA00012670"/>
    </source>
</evidence>
<dbReference type="InterPro" id="IPR013780">
    <property type="entry name" value="Glyco_hydro_b"/>
</dbReference>
<evidence type="ECO:0000259" key="9">
    <source>
        <dbReference type="SMART" id="SM00813"/>
    </source>
</evidence>
<evidence type="ECO:0000256" key="3">
    <source>
        <dbReference type="ARBA" id="ARBA00011165"/>
    </source>
</evidence>
<gene>
    <name evidence="10" type="ORF">JOM49_007068</name>
</gene>
<keyword evidence="5 10" id="KW-0378">Hydrolase</keyword>
<evidence type="ECO:0000313" key="11">
    <source>
        <dbReference type="Proteomes" id="UP000741013"/>
    </source>
</evidence>
<reference evidence="10 11" key="1">
    <citation type="submission" date="2021-03" db="EMBL/GenBank/DDBJ databases">
        <title>Sequencing the genomes of 1000 actinobacteria strains.</title>
        <authorList>
            <person name="Klenk H.-P."/>
        </authorList>
    </citation>
    <scope>NUCLEOTIDE SEQUENCE [LARGE SCALE GENOMIC DNA]</scope>
    <source>
        <strain evidence="10 11">DSM 45510</strain>
    </source>
</reference>
<dbReference type="InterPro" id="IPR055235">
    <property type="entry name" value="ASD1_cat"/>
</dbReference>
<dbReference type="SUPFAM" id="SSF51011">
    <property type="entry name" value="Glycosyl hydrolase domain"/>
    <property type="match status" value="1"/>
</dbReference>
<name>A0ABS4Q1I9_9PSEU</name>
<dbReference type="PANTHER" id="PTHR43576">
    <property type="entry name" value="ALPHA-L-ARABINOFURANOSIDASE C-RELATED"/>
    <property type="match status" value="1"/>
</dbReference>
<dbReference type="Pfam" id="PF22848">
    <property type="entry name" value="ASD1_dom"/>
    <property type="match status" value="1"/>
</dbReference>
<comment type="catalytic activity">
    <reaction evidence="1">
        <text>Hydrolysis of terminal non-reducing alpha-L-arabinofuranoside residues in alpha-L-arabinosides.</text>
        <dbReference type="EC" id="3.2.1.55"/>
    </reaction>
</comment>
<dbReference type="Gene3D" id="3.20.20.80">
    <property type="entry name" value="Glycosidases"/>
    <property type="match status" value="1"/>
</dbReference>
<evidence type="ECO:0000313" key="10">
    <source>
        <dbReference type="EMBL" id="MBP2185542.1"/>
    </source>
</evidence>
<proteinExistence type="inferred from homology"/>
<dbReference type="SMART" id="SM00813">
    <property type="entry name" value="Alpha-L-AF_C"/>
    <property type="match status" value="1"/>
</dbReference>
<dbReference type="InterPro" id="IPR017853">
    <property type="entry name" value="GH"/>
</dbReference>